<dbReference type="EMBL" id="KL198005">
    <property type="protein sequence ID" value="KDQ31895.1"/>
    <property type="molecule type" value="Genomic_DNA"/>
</dbReference>
<name>A0A067NY50_PLEO1</name>
<accession>A0A067NY50</accession>
<dbReference type="AlphaFoldDB" id="A0A067NY50"/>
<dbReference type="VEuPathDB" id="FungiDB:PLEOSDRAFT_1110991"/>
<gene>
    <name evidence="1" type="ORF">PLEOSDRAFT_1110991</name>
</gene>
<protein>
    <submittedName>
        <fullName evidence="1">Uncharacterized protein</fullName>
    </submittedName>
</protein>
<evidence type="ECO:0000313" key="1">
    <source>
        <dbReference type="EMBL" id="KDQ31895.1"/>
    </source>
</evidence>
<reference evidence="2" key="1">
    <citation type="journal article" date="2014" name="Proc. Natl. Acad. Sci. U.S.A.">
        <title>Extensive sampling of basidiomycete genomes demonstrates inadequacy of the white-rot/brown-rot paradigm for wood decay fungi.</title>
        <authorList>
            <person name="Riley R."/>
            <person name="Salamov A.A."/>
            <person name="Brown D.W."/>
            <person name="Nagy L.G."/>
            <person name="Floudas D."/>
            <person name="Held B.W."/>
            <person name="Levasseur A."/>
            <person name="Lombard V."/>
            <person name="Morin E."/>
            <person name="Otillar R."/>
            <person name="Lindquist E.A."/>
            <person name="Sun H."/>
            <person name="LaButti K.M."/>
            <person name="Schmutz J."/>
            <person name="Jabbour D."/>
            <person name="Luo H."/>
            <person name="Baker S.E."/>
            <person name="Pisabarro A.G."/>
            <person name="Walton J.D."/>
            <person name="Blanchette R.A."/>
            <person name="Henrissat B."/>
            <person name="Martin F."/>
            <person name="Cullen D."/>
            <person name="Hibbett D.S."/>
            <person name="Grigoriev I.V."/>
        </authorList>
    </citation>
    <scope>NUCLEOTIDE SEQUENCE [LARGE SCALE GENOMIC DNA]</scope>
    <source>
        <strain evidence="2">PC15</strain>
    </source>
</reference>
<organism evidence="1 2">
    <name type="scientific">Pleurotus ostreatus (strain PC15)</name>
    <name type="common">Oyster mushroom</name>
    <dbReference type="NCBI Taxonomy" id="1137138"/>
    <lineage>
        <taxon>Eukaryota</taxon>
        <taxon>Fungi</taxon>
        <taxon>Dikarya</taxon>
        <taxon>Basidiomycota</taxon>
        <taxon>Agaricomycotina</taxon>
        <taxon>Agaricomycetes</taxon>
        <taxon>Agaricomycetidae</taxon>
        <taxon>Agaricales</taxon>
        <taxon>Pleurotineae</taxon>
        <taxon>Pleurotaceae</taxon>
        <taxon>Pleurotus</taxon>
    </lineage>
</organism>
<evidence type="ECO:0000313" key="2">
    <source>
        <dbReference type="Proteomes" id="UP000027073"/>
    </source>
</evidence>
<dbReference type="HOGENOM" id="CLU_2574866_0_0_1"/>
<proteinExistence type="predicted"/>
<dbReference type="Proteomes" id="UP000027073">
    <property type="component" value="Unassembled WGS sequence"/>
</dbReference>
<dbReference type="InParanoid" id="A0A067NY50"/>
<sequence length="81" mass="8820">MNTIEHLVRGSPCLVIYGLLTSAWKKLHSSSESTIHNIPEHPAETTEKLDNITLIKVGALTGKASGRMPLCARPENPAFII</sequence>